<evidence type="ECO:0000313" key="8">
    <source>
        <dbReference type="EMBL" id="EPF29110.1"/>
    </source>
</evidence>
<evidence type="ECO:0000313" key="9">
    <source>
        <dbReference type="Proteomes" id="UP000014634"/>
    </source>
</evidence>
<dbReference type="InterPro" id="IPR013551">
    <property type="entry name" value="YicC-like_C"/>
</dbReference>
<evidence type="ECO:0000256" key="5">
    <source>
        <dbReference type="ARBA" id="ARBA00035648"/>
    </source>
</evidence>
<dbReference type="Pfam" id="PF08340">
    <property type="entry name" value="YicC-like_C"/>
    <property type="match status" value="1"/>
</dbReference>
<dbReference type="GO" id="GO:0004521">
    <property type="term" value="F:RNA endonuclease activity"/>
    <property type="evidence" value="ECO:0007669"/>
    <property type="project" value="InterPro"/>
</dbReference>
<evidence type="ECO:0000256" key="3">
    <source>
        <dbReference type="ARBA" id="ARBA00022759"/>
    </source>
</evidence>
<dbReference type="PANTHER" id="PTHR30636">
    <property type="entry name" value="UPF0701 PROTEIN YICC"/>
    <property type="match status" value="1"/>
</dbReference>
<keyword evidence="2" id="KW-0540">Nuclease</keyword>
<name>A0AA87TF29_TREMD</name>
<comment type="caution">
    <text evidence="8">The sequence shown here is derived from an EMBL/GenBank/DDBJ whole genome shotgun (WGS) entry which is preliminary data.</text>
</comment>
<reference evidence="8 9" key="1">
    <citation type="submission" date="2013-04" db="EMBL/GenBank/DDBJ databases">
        <title>The Genome Sequence of Treponema medium ATCC 700293.</title>
        <authorList>
            <consortium name="The Broad Institute Genomics Platform"/>
            <person name="Earl A."/>
            <person name="Ward D."/>
            <person name="Feldgarden M."/>
            <person name="Gevers D."/>
            <person name="Leonetti C."/>
            <person name="Blanton J.M."/>
            <person name="Dewhirst F.E."/>
            <person name="Izard J."/>
            <person name="Walker B."/>
            <person name="Young S."/>
            <person name="Zeng Q."/>
            <person name="Gargeya S."/>
            <person name="Fitzgerald M."/>
            <person name="Haas B."/>
            <person name="Abouelleil A."/>
            <person name="Allen A.W."/>
            <person name="Alvarado L."/>
            <person name="Arachchi H.M."/>
            <person name="Berlin A.M."/>
            <person name="Chapman S.B."/>
            <person name="Gainer-Dewar J."/>
            <person name="Goldberg J."/>
            <person name="Griggs A."/>
            <person name="Gujja S."/>
            <person name="Hansen M."/>
            <person name="Howarth C."/>
            <person name="Imamovic A."/>
            <person name="Ireland A."/>
            <person name="Larimer J."/>
            <person name="McCowan C."/>
            <person name="Murphy C."/>
            <person name="Pearson M."/>
            <person name="Poon T.W."/>
            <person name="Priest M."/>
            <person name="Roberts A."/>
            <person name="Saif S."/>
            <person name="Shea T."/>
            <person name="Sisk P."/>
            <person name="Sykes S."/>
            <person name="Wortman J."/>
            <person name="Nusbaum C."/>
            <person name="Birren B."/>
        </authorList>
    </citation>
    <scope>NUCLEOTIDE SEQUENCE [LARGE SCALE GENOMIC DNA]</scope>
    <source>
        <strain evidence="8 9">ATCC 700293</strain>
    </source>
</reference>
<dbReference type="Proteomes" id="UP000014634">
    <property type="component" value="Unassembled WGS sequence"/>
</dbReference>
<organism evidence="8 9">
    <name type="scientific">Treponema medium ATCC 700293</name>
    <dbReference type="NCBI Taxonomy" id="1125700"/>
    <lineage>
        <taxon>Bacteria</taxon>
        <taxon>Pseudomonadati</taxon>
        <taxon>Spirochaetota</taxon>
        <taxon>Spirochaetia</taxon>
        <taxon>Spirochaetales</taxon>
        <taxon>Treponemataceae</taxon>
        <taxon>Treponema</taxon>
    </lineage>
</organism>
<keyword evidence="4" id="KW-0378">Hydrolase</keyword>
<dbReference type="RefSeq" id="WP_016523066.1">
    <property type="nucleotide sequence ID" value="NZ_KE332517.1"/>
</dbReference>
<evidence type="ECO:0000256" key="1">
    <source>
        <dbReference type="ARBA" id="ARBA00001968"/>
    </source>
</evidence>
<accession>A0AA87TF29</accession>
<evidence type="ECO:0000259" key="7">
    <source>
        <dbReference type="Pfam" id="PF08340"/>
    </source>
</evidence>
<keyword evidence="3" id="KW-0255">Endonuclease</keyword>
<sequence>MKSMTSYAYLDGIVNGTDISCELKSYNSRFLDLNINIPSTITQLEPFLRKYFSKRIIRGKVDFYLRLKKLHNDQPILPNIPLAQSYYKSIADIAHALGMENQITLDLILRQEGVLQIDKNFDEELWQKALAPLLDELTEKFNACRIEEGKALSADIRKMLAVLSNSVAEIEKNAARMEQLFSAMLKKKFSELMEREPDPQRVMQETAVLLVKYTINEEIIRTKAHITALKKEIAENEAPGRRIDFLCQEINREINTIGSKNQLTEIGQAVISAKDALENIREQAHNIE</sequence>
<comment type="cofactor">
    <cofactor evidence="1">
        <name>a divalent metal cation</name>
        <dbReference type="ChEBI" id="CHEBI:60240"/>
    </cofactor>
</comment>
<evidence type="ECO:0000256" key="4">
    <source>
        <dbReference type="ARBA" id="ARBA00022801"/>
    </source>
</evidence>
<protein>
    <submittedName>
        <fullName evidence="8">TIGR00255 family protein</fullName>
    </submittedName>
</protein>
<dbReference type="AlphaFoldDB" id="A0AA87TF29"/>
<dbReference type="InterPro" id="IPR013527">
    <property type="entry name" value="YicC-like_N"/>
</dbReference>
<gene>
    <name evidence="8" type="ORF">HMPREF9195_01108</name>
</gene>
<evidence type="ECO:0000256" key="2">
    <source>
        <dbReference type="ARBA" id="ARBA00022722"/>
    </source>
</evidence>
<comment type="similarity">
    <text evidence="5">Belongs to the YicC/YloC family.</text>
</comment>
<dbReference type="Pfam" id="PF03755">
    <property type="entry name" value="YicC-like_N"/>
    <property type="match status" value="1"/>
</dbReference>
<dbReference type="NCBIfam" id="TIGR00255">
    <property type="entry name" value="YicC/YloC family endoribonuclease"/>
    <property type="match status" value="1"/>
</dbReference>
<feature type="domain" description="Endoribonuclease YicC-like C-terminal" evidence="7">
    <location>
        <begin position="170"/>
        <end position="288"/>
    </location>
</feature>
<dbReference type="InterPro" id="IPR005229">
    <property type="entry name" value="YicC/YloC-like"/>
</dbReference>
<dbReference type="PANTHER" id="PTHR30636:SF3">
    <property type="entry name" value="UPF0701 PROTEIN YICC"/>
    <property type="match status" value="1"/>
</dbReference>
<evidence type="ECO:0000259" key="6">
    <source>
        <dbReference type="Pfam" id="PF03755"/>
    </source>
</evidence>
<feature type="domain" description="Endoribonuclease YicC-like N-terminal" evidence="6">
    <location>
        <begin position="1"/>
        <end position="153"/>
    </location>
</feature>
<dbReference type="EMBL" id="ATFE01000007">
    <property type="protein sequence ID" value="EPF29110.1"/>
    <property type="molecule type" value="Genomic_DNA"/>
</dbReference>
<dbReference type="GO" id="GO:0016787">
    <property type="term" value="F:hydrolase activity"/>
    <property type="evidence" value="ECO:0007669"/>
    <property type="project" value="UniProtKB-KW"/>
</dbReference>
<proteinExistence type="inferred from homology"/>